<dbReference type="GO" id="GO:0005524">
    <property type="term" value="F:ATP binding"/>
    <property type="evidence" value="ECO:0007669"/>
    <property type="project" value="UniProtKB-KW"/>
</dbReference>
<evidence type="ECO:0000256" key="3">
    <source>
        <dbReference type="ARBA" id="ARBA00022840"/>
    </source>
</evidence>
<evidence type="ECO:0000313" key="5">
    <source>
        <dbReference type="EMBL" id="AQQ68742.1"/>
    </source>
</evidence>
<dbReference type="InterPro" id="IPR003778">
    <property type="entry name" value="CT_A_B"/>
</dbReference>
<reference evidence="5" key="1">
    <citation type="submission" date="2017-02" db="EMBL/GenBank/DDBJ databases">
        <title>Genome of Microbulbifer agarilyticus GP101.</title>
        <authorList>
            <person name="Jung J."/>
            <person name="Bae S.S."/>
            <person name="Baek K."/>
        </authorList>
    </citation>
    <scope>NUCLEOTIDE SEQUENCE [LARGE SCALE GENOMIC DNA]</scope>
    <source>
        <strain evidence="5">GP101</strain>
    </source>
</reference>
<dbReference type="SUPFAM" id="SSF50891">
    <property type="entry name" value="Cyclophilin-like"/>
    <property type="match status" value="1"/>
</dbReference>
<evidence type="ECO:0000313" key="6">
    <source>
        <dbReference type="Proteomes" id="UP000188219"/>
    </source>
</evidence>
<dbReference type="InterPro" id="IPR029000">
    <property type="entry name" value="Cyclophilin-like_dom_sf"/>
</dbReference>
<keyword evidence="1" id="KW-0547">Nucleotide-binding</keyword>
<evidence type="ECO:0000256" key="1">
    <source>
        <dbReference type="ARBA" id="ARBA00022741"/>
    </source>
</evidence>
<accession>A0A1Q2M962</accession>
<feature type="domain" description="Carboxyltransferase" evidence="4">
    <location>
        <begin position="24"/>
        <end position="302"/>
    </location>
</feature>
<name>A0A1Q2M962_9GAMM</name>
<keyword evidence="3" id="KW-0067">ATP-binding</keyword>
<keyword evidence="2" id="KW-0378">Hydrolase</keyword>
<protein>
    <recommendedName>
        <fullName evidence="4">Carboxyltransferase domain-containing protein</fullName>
    </recommendedName>
</protein>
<dbReference type="EMBL" id="CP019650">
    <property type="protein sequence ID" value="AQQ68742.1"/>
    <property type="molecule type" value="Genomic_DNA"/>
</dbReference>
<keyword evidence="6" id="KW-1185">Reference proteome</keyword>
<proteinExistence type="predicted"/>
<dbReference type="AlphaFoldDB" id="A0A1Q2M962"/>
<dbReference type="InterPro" id="IPR052708">
    <property type="entry name" value="PxpC"/>
</dbReference>
<dbReference type="PANTHER" id="PTHR43309:SF3">
    <property type="entry name" value="5-OXOPROLINASE SUBUNIT C"/>
    <property type="match status" value="1"/>
</dbReference>
<dbReference type="SMART" id="SM00797">
    <property type="entry name" value="AHS2"/>
    <property type="match status" value="1"/>
</dbReference>
<dbReference type="PANTHER" id="PTHR43309">
    <property type="entry name" value="5-OXOPROLINASE SUBUNIT C"/>
    <property type="match status" value="1"/>
</dbReference>
<dbReference type="Pfam" id="PF02626">
    <property type="entry name" value="CT_A_B"/>
    <property type="match status" value="1"/>
</dbReference>
<dbReference type="Proteomes" id="UP000188219">
    <property type="component" value="Chromosome"/>
</dbReference>
<evidence type="ECO:0000256" key="2">
    <source>
        <dbReference type="ARBA" id="ARBA00022801"/>
    </source>
</evidence>
<dbReference type="STRING" id="260552.Mag101_14705"/>
<gene>
    <name evidence="5" type="ORF">Mag101_14705</name>
</gene>
<dbReference type="KEGG" id="maga:Mag101_14705"/>
<evidence type="ECO:0000259" key="4">
    <source>
        <dbReference type="SMART" id="SM00797"/>
    </source>
</evidence>
<dbReference type="Gene3D" id="2.40.100.10">
    <property type="entry name" value="Cyclophilin-like"/>
    <property type="match status" value="1"/>
</dbReference>
<organism evidence="5 6">
    <name type="scientific">Microbulbifer agarilyticus</name>
    <dbReference type="NCBI Taxonomy" id="260552"/>
    <lineage>
        <taxon>Bacteria</taxon>
        <taxon>Pseudomonadati</taxon>
        <taxon>Pseudomonadota</taxon>
        <taxon>Gammaproteobacteria</taxon>
        <taxon>Cellvibrionales</taxon>
        <taxon>Microbulbiferaceae</taxon>
        <taxon>Microbulbifer</taxon>
    </lineage>
</organism>
<dbReference type="NCBIfam" id="TIGR00724">
    <property type="entry name" value="urea_amlyse_rel"/>
    <property type="match status" value="1"/>
</dbReference>
<dbReference type="GO" id="GO:0016787">
    <property type="term" value="F:hydrolase activity"/>
    <property type="evidence" value="ECO:0007669"/>
    <property type="project" value="UniProtKB-KW"/>
</dbReference>
<sequence length="319" mass="34535">MMLNILSGGLQTSIQDGGRSGWMRYGVAPGGAADPVAMAMANQLVGNTPAAACLEVTLVGPKIQFEEELCLAVCGARFDLSLNNMPIGNDTGIQVHPGDILDFGALRSGARAYLAISADIRVPSVFDSQATQLQVGLGGFRNRALQTGDRIPLCNRRVPVTRQLPVEFRLNYRGRPQLRVIEGAEATYFTAQDRERFASTTYEVSPQSNRMGIRLEATPFDTSELPQMTSSGLCPGTIQVPPSGQPIVSFVEAQTIGGYPRIGHVIEADQHLLGQLKPRDRINFTPVALDIAHQLLREKHALLAQLPARLDKAIHPTSM</sequence>